<dbReference type="AlphaFoldDB" id="A0A3M8DUH0"/>
<dbReference type="InterPro" id="IPR011330">
    <property type="entry name" value="Glyco_hydro/deAcase_b/a-brl"/>
</dbReference>
<sequence length="326" mass="36797">MKKKPYAMLLVTGFWALVLVQLLSSAPVEHYVQTVKHQATKVDRVVTREEELRNMIEGWRSTMEIKPINASYDESWKAAVPGYNGRSIDMEASIIQMKMTGKTTQDQLIFKEVEPDVSLEEVGVFPIYRGNPEKPAISFMINVAWGNEYLDSILKTLEANQIKTTFFLDGSWVRRNPELAKKIASYGHEIGNHAYSHPDMKYMSDYQIRQEIGKTQQIIEKTLGIKPNLFAPPSGSFSSQVVKIAKNDFQMKTIMWSADTIDWMKPSPDVVIRRIDAKMGKGVMVLMHPTAATAQSLPALIKMAKQRGLTPTTVSEVISSKRIDTP</sequence>
<dbReference type="SUPFAM" id="SSF88713">
    <property type="entry name" value="Glycoside hydrolase/deacetylase"/>
    <property type="match status" value="1"/>
</dbReference>
<proteinExistence type="predicted"/>
<dbReference type="GO" id="GO:0016810">
    <property type="term" value="F:hydrolase activity, acting on carbon-nitrogen (but not peptide) bonds"/>
    <property type="evidence" value="ECO:0007669"/>
    <property type="project" value="InterPro"/>
</dbReference>
<dbReference type="PROSITE" id="PS51677">
    <property type="entry name" value="NODB"/>
    <property type="match status" value="1"/>
</dbReference>
<dbReference type="InterPro" id="IPR002509">
    <property type="entry name" value="NODB_dom"/>
</dbReference>
<dbReference type="GO" id="GO:0005975">
    <property type="term" value="P:carbohydrate metabolic process"/>
    <property type="evidence" value="ECO:0007669"/>
    <property type="project" value="InterPro"/>
</dbReference>
<evidence type="ECO:0000259" key="1">
    <source>
        <dbReference type="PROSITE" id="PS51677"/>
    </source>
</evidence>
<evidence type="ECO:0000313" key="3">
    <source>
        <dbReference type="Proteomes" id="UP000271031"/>
    </source>
</evidence>
<name>A0A3M8DUH0_9BACL</name>
<comment type="caution">
    <text evidence="2">The sequence shown here is derived from an EMBL/GenBank/DDBJ whole genome shotgun (WGS) entry which is preliminary data.</text>
</comment>
<feature type="domain" description="NodB homology" evidence="1">
    <location>
        <begin position="135"/>
        <end position="312"/>
    </location>
</feature>
<evidence type="ECO:0000313" key="2">
    <source>
        <dbReference type="EMBL" id="RNB91828.1"/>
    </source>
</evidence>
<dbReference type="CDD" id="cd10950">
    <property type="entry name" value="CE4_BsYlxY_like"/>
    <property type="match status" value="1"/>
</dbReference>
<dbReference type="Proteomes" id="UP000271031">
    <property type="component" value="Unassembled WGS sequence"/>
</dbReference>
<gene>
    <name evidence="2" type="ORF">EDM56_03495</name>
</gene>
<dbReference type="PANTHER" id="PTHR10587">
    <property type="entry name" value="GLYCOSYL TRANSFERASE-RELATED"/>
    <property type="match status" value="1"/>
</dbReference>
<keyword evidence="3" id="KW-1185">Reference proteome</keyword>
<dbReference type="PANTHER" id="PTHR10587:SF80">
    <property type="entry name" value="CHITOOLIGOSACCHARIDE DEACETYLASE"/>
    <property type="match status" value="1"/>
</dbReference>
<organism evidence="2 3">
    <name type="scientific">Brevibacillus fluminis</name>
    <dbReference type="NCBI Taxonomy" id="511487"/>
    <lineage>
        <taxon>Bacteria</taxon>
        <taxon>Bacillati</taxon>
        <taxon>Bacillota</taxon>
        <taxon>Bacilli</taxon>
        <taxon>Bacillales</taxon>
        <taxon>Paenibacillaceae</taxon>
        <taxon>Brevibacillus</taxon>
    </lineage>
</organism>
<dbReference type="OrthoDB" id="9812065at2"/>
<dbReference type="RefSeq" id="WP_122916490.1">
    <property type="nucleotide sequence ID" value="NZ_RHHQ01000004.1"/>
</dbReference>
<dbReference type="GO" id="GO:0016020">
    <property type="term" value="C:membrane"/>
    <property type="evidence" value="ECO:0007669"/>
    <property type="project" value="TreeGrafter"/>
</dbReference>
<dbReference type="InterPro" id="IPR050248">
    <property type="entry name" value="Polysacc_deacetylase_ArnD"/>
</dbReference>
<dbReference type="EMBL" id="RHHQ01000004">
    <property type="protein sequence ID" value="RNB91828.1"/>
    <property type="molecule type" value="Genomic_DNA"/>
</dbReference>
<protein>
    <recommendedName>
        <fullName evidence="1">NodB homology domain-containing protein</fullName>
    </recommendedName>
</protein>
<dbReference type="Gene3D" id="3.20.20.370">
    <property type="entry name" value="Glycoside hydrolase/deacetylase"/>
    <property type="match status" value="1"/>
</dbReference>
<reference evidence="2 3" key="1">
    <citation type="submission" date="2018-10" db="EMBL/GenBank/DDBJ databases">
        <title>Phylogenomics of Brevibacillus.</title>
        <authorList>
            <person name="Dunlap C."/>
        </authorList>
    </citation>
    <scope>NUCLEOTIDE SEQUENCE [LARGE SCALE GENOMIC DNA]</scope>
    <source>
        <strain evidence="2 3">JCM 15716</strain>
    </source>
</reference>
<dbReference type="Pfam" id="PF01522">
    <property type="entry name" value="Polysacc_deac_1"/>
    <property type="match status" value="1"/>
</dbReference>
<accession>A0A3M8DUH0</accession>